<name>A0A220UGQ8_9MICO</name>
<dbReference type="AlphaFoldDB" id="A0A220UGQ8"/>
<gene>
    <name evidence="3" type="ORF">CFK39_16000</name>
</gene>
<keyword evidence="3" id="KW-0614">Plasmid</keyword>
<feature type="region of interest" description="Disordered" evidence="2">
    <location>
        <begin position="168"/>
        <end position="187"/>
    </location>
</feature>
<dbReference type="KEGG" id="brv:CFK39_16000"/>
<proteinExistence type="predicted"/>
<protein>
    <submittedName>
        <fullName evidence="3">Uncharacterized protein</fullName>
    </submittedName>
</protein>
<accession>A0A220UGQ8</accession>
<evidence type="ECO:0000313" key="3">
    <source>
        <dbReference type="EMBL" id="ASK67347.1"/>
    </source>
</evidence>
<dbReference type="RefSeq" id="WP_089066574.1">
    <property type="nucleotide sequence ID" value="NZ_CP022318.1"/>
</dbReference>
<dbReference type="Proteomes" id="UP000198398">
    <property type="component" value="Plasmid unnamed2"/>
</dbReference>
<feature type="coiled-coil region" evidence="1">
    <location>
        <begin position="51"/>
        <end position="96"/>
    </location>
</feature>
<geneLocation type="plasmid" evidence="3 4">
    <name>unnamed2</name>
</geneLocation>
<sequence length="187" mass="20973">MARKSTKAAEARERARERANRFLEREQELLRIAERFEEAQLEIEGVDAATEAKVAKIREQAEARIAEAREQAKKDAAEARRRAEELQREMLTLGINRREVGERLGISTRSVVRPEGKKPVKKLSDEKAEAEAAALVREGVMIQLDGDVHRQLSPASADGTELHGMLYQDGEEQGEATVDLATAEWSR</sequence>
<dbReference type="EMBL" id="CP022318">
    <property type="protein sequence ID" value="ASK67347.1"/>
    <property type="molecule type" value="Genomic_DNA"/>
</dbReference>
<keyword evidence="4" id="KW-1185">Reference proteome</keyword>
<organism evidence="3 4">
    <name type="scientific">Brachybacterium avium</name>
    <dbReference type="NCBI Taxonomy" id="2017485"/>
    <lineage>
        <taxon>Bacteria</taxon>
        <taxon>Bacillati</taxon>
        <taxon>Actinomycetota</taxon>
        <taxon>Actinomycetes</taxon>
        <taxon>Micrococcales</taxon>
        <taxon>Dermabacteraceae</taxon>
        <taxon>Brachybacterium</taxon>
    </lineage>
</organism>
<dbReference type="OrthoDB" id="4793167at2"/>
<evidence type="ECO:0000313" key="4">
    <source>
        <dbReference type="Proteomes" id="UP000198398"/>
    </source>
</evidence>
<keyword evidence="1" id="KW-0175">Coiled coil</keyword>
<reference evidence="3 4" key="1">
    <citation type="submission" date="2017-07" db="EMBL/GenBank/DDBJ databases">
        <title>Brachybacterium sp. VR2415.</title>
        <authorList>
            <person name="Tak E.J."/>
            <person name="Bae J.-W."/>
        </authorList>
    </citation>
    <scope>NUCLEOTIDE SEQUENCE [LARGE SCALE GENOMIC DNA]</scope>
    <source>
        <strain evidence="3 4">VR2415</strain>
        <plasmid evidence="3 4">unnamed2</plasmid>
    </source>
</reference>
<evidence type="ECO:0000256" key="2">
    <source>
        <dbReference type="SAM" id="MobiDB-lite"/>
    </source>
</evidence>
<evidence type="ECO:0000256" key="1">
    <source>
        <dbReference type="SAM" id="Coils"/>
    </source>
</evidence>